<dbReference type="Proteomes" id="UP001460270">
    <property type="component" value="Unassembled WGS sequence"/>
</dbReference>
<dbReference type="PANTHER" id="PTHR24365">
    <property type="entry name" value="TOLL-LIKE RECEPTOR"/>
    <property type="match status" value="1"/>
</dbReference>
<proteinExistence type="predicted"/>
<dbReference type="PANTHER" id="PTHR24365:SF422">
    <property type="entry name" value="TOLL-LIKE RECEPTOR 6"/>
    <property type="match status" value="1"/>
</dbReference>
<dbReference type="Gene3D" id="3.40.50.10140">
    <property type="entry name" value="Toll/interleukin-1 receptor homology (TIR) domain"/>
    <property type="match status" value="1"/>
</dbReference>
<dbReference type="GO" id="GO:0002224">
    <property type="term" value="P:toll-like receptor signaling pathway"/>
    <property type="evidence" value="ECO:0007669"/>
    <property type="project" value="TreeGrafter"/>
</dbReference>
<dbReference type="SUPFAM" id="SSF52200">
    <property type="entry name" value="Toll/Interleukin receptor TIR domain"/>
    <property type="match status" value="1"/>
</dbReference>
<keyword evidence="3" id="KW-0732">Signal</keyword>
<keyword evidence="4" id="KW-1133">Transmembrane helix</keyword>
<dbReference type="PROSITE" id="PS50104">
    <property type="entry name" value="TIR"/>
    <property type="match status" value="1"/>
</dbReference>
<sequence length="130" mass="15009">MKCHYLSLLYSGPSLPDRLLVSSLVKKRKQRCSGSGQSLLRGKSEWCHYELYFATHQRLAQGPDGVVLVLLEPLPEYLIPAKYHQLKSMMRRHTYLEWPQEKAKQRLFWANLRAALQSDIPSAPATDLEE</sequence>
<dbReference type="AlphaFoldDB" id="A0AAW0PL61"/>
<evidence type="ECO:0000256" key="2">
    <source>
        <dbReference type="ARBA" id="ARBA00022692"/>
    </source>
</evidence>
<dbReference type="GO" id="GO:0038023">
    <property type="term" value="F:signaling receptor activity"/>
    <property type="evidence" value="ECO:0007669"/>
    <property type="project" value="TreeGrafter"/>
</dbReference>
<evidence type="ECO:0000256" key="5">
    <source>
        <dbReference type="ARBA" id="ARBA00023136"/>
    </source>
</evidence>
<evidence type="ECO:0000313" key="7">
    <source>
        <dbReference type="EMBL" id="KAK7922770.1"/>
    </source>
</evidence>
<dbReference type="InterPro" id="IPR000157">
    <property type="entry name" value="TIR_dom"/>
</dbReference>
<evidence type="ECO:0000256" key="4">
    <source>
        <dbReference type="ARBA" id="ARBA00022989"/>
    </source>
</evidence>
<gene>
    <name evidence="7" type="ORF">WMY93_009672</name>
</gene>
<reference evidence="8" key="1">
    <citation type="submission" date="2024-04" db="EMBL/GenBank/DDBJ databases">
        <title>Salinicola lusitanus LLJ914,a marine bacterium isolated from the Okinawa Trough.</title>
        <authorList>
            <person name="Li J."/>
        </authorList>
    </citation>
    <scope>NUCLEOTIDE SEQUENCE [LARGE SCALE GENOMIC DNA]</scope>
</reference>
<dbReference type="GO" id="GO:0006954">
    <property type="term" value="P:inflammatory response"/>
    <property type="evidence" value="ECO:0007669"/>
    <property type="project" value="TreeGrafter"/>
</dbReference>
<feature type="domain" description="TIR" evidence="6">
    <location>
        <begin position="1"/>
        <end position="116"/>
    </location>
</feature>
<dbReference type="InterPro" id="IPR035897">
    <property type="entry name" value="Toll_tir_struct_dom_sf"/>
</dbReference>
<accession>A0AAW0PL61</accession>
<evidence type="ECO:0000259" key="6">
    <source>
        <dbReference type="PROSITE" id="PS50104"/>
    </source>
</evidence>
<evidence type="ECO:0000256" key="1">
    <source>
        <dbReference type="ARBA" id="ARBA00004370"/>
    </source>
</evidence>
<dbReference type="GO" id="GO:0005886">
    <property type="term" value="C:plasma membrane"/>
    <property type="evidence" value="ECO:0007669"/>
    <property type="project" value="TreeGrafter"/>
</dbReference>
<dbReference type="EMBL" id="JBBPFD010000006">
    <property type="protein sequence ID" value="KAK7922770.1"/>
    <property type="molecule type" value="Genomic_DNA"/>
</dbReference>
<protein>
    <recommendedName>
        <fullName evidence="6">TIR domain-containing protein</fullName>
    </recommendedName>
</protein>
<name>A0AAW0PL61_9GOBI</name>
<keyword evidence="8" id="KW-1185">Reference proteome</keyword>
<keyword evidence="2" id="KW-0812">Transmembrane</keyword>
<organism evidence="7 8">
    <name type="scientific">Mugilogobius chulae</name>
    <name type="common">yellowstripe goby</name>
    <dbReference type="NCBI Taxonomy" id="88201"/>
    <lineage>
        <taxon>Eukaryota</taxon>
        <taxon>Metazoa</taxon>
        <taxon>Chordata</taxon>
        <taxon>Craniata</taxon>
        <taxon>Vertebrata</taxon>
        <taxon>Euteleostomi</taxon>
        <taxon>Actinopterygii</taxon>
        <taxon>Neopterygii</taxon>
        <taxon>Teleostei</taxon>
        <taxon>Neoteleostei</taxon>
        <taxon>Acanthomorphata</taxon>
        <taxon>Gobiaria</taxon>
        <taxon>Gobiiformes</taxon>
        <taxon>Gobioidei</taxon>
        <taxon>Gobiidae</taxon>
        <taxon>Gobionellinae</taxon>
        <taxon>Mugilogobius</taxon>
    </lineage>
</organism>
<comment type="caution">
    <text evidence="7">The sequence shown here is derived from an EMBL/GenBank/DDBJ whole genome shotgun (WGS) entry which is preliminary data.</text>
</comment>
<evidence type="ECO:0000256" key="3">
    <source>
        <dbReference type="ARBA" id="ARBA00022729"/>
    </source>
</evidence>
<evidence type="ECO:0000313" key="8">
    <source>
        <dbReference type="Proteomes" id="UP001460270"/>
    </source>
</evidence>
<comment type="subcellular location">
    <subcellularLocation>
        <location evidence="1">Membrane</location>
    </subcellularLocation>
</comment>
<keyword evidence="5" id="KW-0472">Membrane</keyword>